<comment type="caution">
    <text evidence="2">The sequence shown here is derived from an EMBL/GenBank/DDBJ whole genome shotgun (WGS) entry which is preliminary data.</text>
</comment>
<dbReference type="Gramene" id="OMO67390">
    <property type="protein sequence ID" value="OMO67390"/>
    <property type="gene ID" value="CCACVL1_20548"/>
</dbReference>
<evidence type="ECO:0000313" key="2">
    <source>
        <dbReference type="EMBL" id="OMO67390.1"/>
    </source>
</evidence>
<gene>
    <name evidence="2" type="ORF">CCACVL1_20548</name>
</gene>
<sequence length="70" mass="7283">MAELASLDDFTTPSISPTSPDGLIANSHITPLAQGSTKLGSPGVDKTASKVAPRNIFAFSLPTILGLCWR</sequence>
<accession>A0A1R3HAN6</accession>
<reference evidence="2 3" key="1">
    <citation type="submission" date="2013-09" db="EMBL/GenBank/DDBJ databases">
        <title>Corchorus capsularis genome sequencing.</title>
        <authorList>
            <person name="Alam M."/>
            <person name="Haque M.S."/>
            <person name="Islam M.S."/>
            <person name="Emdad E.M."/>
            <person name="Islam M.M."/>
            <person name="Ahmed B."/>
            <person name="Halim A."/>
            <person name="Hossen Q.M.M."/>
            <person name="Hossain M.Z."/>
            <person name="Ahmed R."/>
            <person name="Khan M.M."/>
            <person name="Islam R."/>
            <person name="Rashid M.M."/>
            <person name="Khan S.A."/>
            <person name="Rahman M.S."/>
            <person name="Alam M."/>
        </authorList>
    </citation>
    <scope>NUCLEOTIDE SEQUENCE [LARGE SCALE GENOMIC DNA]</scope>
    <source>
        <strain evidence="3">cv. CVL-1</strain>
        <tissue evidence="2">Whole seedling</tissue>
    </source>
</reference>
<proteinExistence type="predicted"/>
<feature type="region of interest" description="Disordered" evidence="1">
    <location>
        <begin position="1"/>
        <end position="21"/>
    </location>
</feature>
<organism evidence="2 3">
    <name type="scientific">Corchorus capsularis</name>
    <name type="common">Jute</name>
    <dbReference type="NCBI Taxonomy" id="210143"/>
    <lineage>
        <taxon>Eukaryota</taxon>
        <taxon>Viridiplantae</taxon>
        <taxon>Streptophyta</taxon>
        <taxon>Embryophyta</taxon>
        <taxon>Tracheophyta</taxon>
        <taxon>Spermatophyta</taxon>
        <taxon>Magnoliopsida</taxon>
        <taxon>eudicotyledons</taxon>
        <taxon>Gunneridae</taxon>
        <taxon>Pentapetalae</taxon>
        <taxon>rosids</taxon>
        <taxon>malvids</taxon>
        <taxon>Malvales</taxon>
        <taxon>Malvaceae</taxon>
        <taxon>Grewioideae</taxon>
        <taxon>Apeibeae</taxon>
        <taxon>Corchorus</taxon>
    </lineage>
</organism>
<name>A0A1R3HAN6_COCAP</name>
<feature type="compositionally biased region" description="Polar residues" evidence="1">
    <location>
        <begin position="9"/>
        <end position="19"/>
    </location>
</feature>
<protein>
    <submittedName>
        <fullName evidence="2">Uncharacterized protein</fullName>
    </submittedName>
</protein>
<evidence type="ECO:0000313" key="3">
    <source>
        <dbReference type="Proteomes" id="UP000188268"/>
    </source>
</evidence>
<dbReference type="Proteomes" id="UP000188268">
    <property type="component" value="Unassembled WGS sequence"/>
</dbReference>
<dbReference type="AlphaFoldDB" id="A0A1R3HAN6"/>
<keyword evidence="3" id="KW-1185">Reference proteome</keyword>
<dbReference type="EMBL" id="AWWV01012420">
    <property type="protein sequence ID" value="OMO67390.1"/>
    <property type="molecule type" value="Genomic_DNA"/>
</dbReference>
<evidence type="ECO:0000256" key="1">
    <source>
        <dbReference type="SAM" id="MobiDB-lite"/>
    </source>
</evidence>